<proteinExistence type="predicted"/>
<evidence type="ECO:0000313" key="1">
    <source>
        <dbReference type="EMBL" id="DAG00911.1"/>
    </source>
</evidence>
<dbReference type="Pfam" id="PF25724">
    <property type="entry name" value="crAss_THA"/>
    <property type="match status" value="1"/>
</dbReference>
<organism evidence="1">
    <name type="scientific">CrAss-like virus sp. ctelJ1</name>
    <dbReference type="NCBI Taxonomy" id="2825838"/>
    <lineage>
        <taxon>Viruses</taxon>
        <taxon>Duplodnaviria</taxon>
        <taxon>Heunggongvirae</taxon>
        <taxon>Uroviricota</taxon>
        <taxon>Caudoviricetes</taxon>
        <taxon>Crassvirales</taxon>
    </lineage>
</organism>
<dbReference type="InterPro" id="IPR057876">
    <property type="entry name" value="crAss_THA"/>
</dbReference>
<dbReference type="EMBL" id="BK016184">
    <property type="protein sequence ID" value="DAG00911.1"/>
    <property type="molecule type" value="Genomic_DNA"/>
</dbReference>
<sequence>MEIKFNKLKISDDRLSLDIDIDLVNGLGESYVIKSVTIDDQSTYRGNRDNKPSGKPLFYVEVGSTSYKATLYKEDMISGVSKLSHIATQGDYYGWNSSRKDYATEVTKDTSDKICDDRADFDCTPCKNNETLGTFKNSMLVVYVEYGKENDTPIEDKTWHASIDDVSVSNPSDTKDIRLSVVGQSSKFAVFDANGGEHVIHIETIGDGDTPTKVDGYVVGVTIDWKGFYDISMSYVKQMLCAGCDDIPYVPFMDYILKCDAIKFAIECGDLNMAIDLWKRTFINSGAKVATCNCR</sequence>
<protein>
    <submittedName>
        <fullName evidence="1">Uncharacterized protein</fullName>
    </submittedName>
</protein>
<accession>A0A8S5V2R8</accession>
<name>A0A8S5V2R8_9CAUD</name>
<reference evidence="1" key="1">
    <citation type="journal article" date="2021" name="Proc. Natl. Acad. Sci. U.S.A.">
        <title>A Catalog of Tens of Thousands of Viruses from Human Metagenomes Reveals Hidden Associations with Chronic Diseases.</title>
        <authorList>
            <person name="Tisza M.J."/>
            <person name="Buck C.B."/>
        </authorList>
    </citation>
    <scope>NUCLEOTIDE SEQUENCE</scope>
    <source>
        <strain evidence="1">CtelJ1</strain>
    </source>
</reference>